<feature type="domain" description="HTH cro/C1-type" evidence="1">
    <location>
        <begin position="7"/>
        <end position="62"/>
    </location>
</feature>
<protein>
    <submittedName>
        <fullName evidence="2">Helix-turn-helix transcriptional regulator</fullName>
    </submittedName>
</protein>
<comment type="caution">
    <text evidence="2">The sequence shown here is derived from an EMBL/GenBank/DDBJ whole genome shotgun (WGS) entry which is preliminary data.</text>
</comment>
<dbReference type="EMBL" id="JARAOX010000086">
    <property type="protein sequence ID" value="MDD9781173.1"/>
    <property type="molecule type" value="Genomic_DNA"/>
</dbReference>
<dbReference type="InterPro" id="IPR001387">
    <property type="entry name" value="Cro/C1-type_HTH"/>
</dbReference>
<organism evidence="2 3">
    <name type="scientific">Priestia megaterium</name>
    <name type="common">Bacillus megaterium</name>
    <dbReference type="NCBI Taxonomy" id="1404"/>
    <lineage>
        <taxon>Bacteria</taxon>
        <taxon>Bacillati</taxon>
        <taxon>Bacillota</taxon>
        <taxon>Bacilli</taxon>
        <taxon>Bacillales</taxon>
        <taxon>Bacillaceae</taxon>
        <taxon>Priestia</taxon>
    </lineage>
</organism>
<accession>A0ABD4WLR3</accession>
<dbReference type="SMART" id="SM00530">
    <property type="entry name" value="HTH_XRE"/>
    <property type="match status" value="1"/>
</dbReference>
<dbReference type="Proteomes" id="UP001213771">
    <property type="component" value="Unassembled WGS sequence"/>
</dbReference>
<dbReference type="RefSeq" id="WP_235918789.1">
    <property type="nucleotide sequence ID" value="NZ_CP058268.1"/>
</dbReference>
<gene>
    <name evidence="2" type="ORF">PVE99_01775</name>
</gene>
<dbReference type="CDD" id="cd00093">
    <property type="entry name" value="HTH_XRE"/>
    <property type="match status" value="1"/>
</dbReference>
<proteinExistence type="predicted"/>
<sequence length="71" mass="8275">MLEINSIREKRLKNEWSQCYLAKISGVPQSTISQIESGLRPYPRFESMKKLAEALEIQLEDILLPSRKQIK</sequence>
<name>A0ABD4WLR3_PRIMG</name>
<dbReference type="Gene3D" id="1.10.260.40">
    <property type="entry name" value="lambda repressor-like DNA-binding domains"/>
    <property type="match status" value="1"/>
</dbReference>
<dbReference type="InterPro" id="IPR010982">
    <property type="entry name" value="Lambda_DNA-bd_dom_sf"/>
</dbReference>
<dbReference type="AlphaFoldDB" id="A0ABD4WLR3"/>
<evidence type="ECO:0000259" key="1">
    <source>
        <dbReference type="PROSITE" id="PS50943"/>
    </source>
</evidence>
<dbReference type="SUPFAM" id="SSF47413">
    <property type="entry name" value="lambda repressor-like DNA-binding domains"/>
    <property type="match status" value="1"/>
</dbReference>
<reference evidence="2 3" key="1">
    <citation type="submission" date="2023-02" db="EMBL/GenBank/DDBJ databases">
        <authorList>
            <person name="Olszewska D."/>
        </authorList>
    </citation>
    <scope>NUCLEOTIDE SEQUENCE [LARGE SCALE GENOMIC DNA]</scope>
    <source>
        <strain evidence="2 3">FDU301</strain>
    </source>
</reference>
<dbReference type="Pfam" id="PF01381">
    <property type="entry name" value="HTH_3"/>
    <property type="match status" value="1"/>
</dbReference>
<evidence type="ECO:0000313" key="2">
    <source>
        <dbReference type="EMBL" id="MDD9781173.1"/>
    </source>
</evidence>
<evidence type="ECO:0000313" key="3">
    <source>
        <dbReference type="Proteomes" id="UP001213771"/>
    </source>
</evidence>
<dbReference type="PROSITE" id="PS50943">
    <property type="entry name" value="HTH_CROC1"/>
    <property type="match status" value="1"/>
</dbReference>